<dbReference type="EMBL" id="JPGG01000017">
    <property type="protein sequence ID" value="KGC11409.1"/>
    <property type="molecule type" value="Genomic_DNA"/>
</dbReference>
<sequence length="146" mass="15831">MENIQKFDELVARIFARLYQAFPVKINLTLADFGFDNSTVTPTSGFITIAYKDAENAKFFFDTVDWLNAAGYINMMADPHTPGRYAVLSSKGLEVLKATPASLTPDKSLGEYLAVNIKNGTSDAIRKGVSLALSMGTALAFHAATN</sequence>
<evidence type="ECO:0008006" key="3">
    <source>
        <dbReference type="Google" id="ProtNLM"/>
    </source>
</evidence>
<protein>
    <recommendedName>
        <fullName evidence="3">DUF2513 domain-containing protein</fullName>
    </recommendedName>
</protein>
<proteinExistence type="predicted"/>
<evidence type="ECO:0000313" key="1">
    <source>
        <dbReference type="EMBL" id="KGC11409.1"/>
    </source>
</evidence>
<organism evidence="1 2">
    <name type="scientific">Burkholderia gladioli</name>
    <name type="common">Pseudomonas marginata</name>
    <name type="synonym">Phytomonas marginata</name>
    <dbReference type="NCBI Taxonomy" id="28095"/>
    <lineage>
        <taxon>Bacteria</taxon>
        <taxon>Pseudomonadati</taxon>
        <taxon>Pseudomonadota</taxon>
        <taxon>Betaproteobacteria</taxon>
        <taxon>Burkholderiales</taxon>
        <taxon>Burkholderiaceae</taxon>
        <taxon>Burkholderia</taxon>
    </lineage>
</organism>
<dbReference type="RefSeq" id="WP_144417677.1">
    <property type="nucleotide sequence ID" value="NZ_CADEVY010000006.1"/>
</dbReference>
<evidence type="ECO:0000313" key="2">
    <source>
        <dbReference type="Proteomes" id="UP000029590"/>
    </source>
</evidence>
<comment type="caution">
    <text evidence="1">The sequence shown here is derived from an EMBL/GenBank/DDBJ whole genome shotgun (WGS) entry which is preliminary data.</text>
</comment>
<dbReference type="Proteomes" id="UP000029590">
    <property type="component" value="Unassembled WGS sequence"/>
</dbReference>
<reference evidence="1 2" key="1">
    <citation type="submission" date="2014-04" db="EMBL/GenBank/DDBJ databases">
        <authorList>
            <person name="Bishop-Lilly K.A."/>
            <person name="Broomall S.M."/>
            <person name="Chain P.S."/>
            <person name="Chertkov O."/>
            <person name="Coyne S.R."/>
            <person name="Daligault H.E."/>
            <person name="Davenport K.W."/>
            <person name="Erkkila T."/>
            <person name="Frey K.G."/>
            <person name="Gibbons H.S."/>
            <person name="Gu W."/>
            <person name="Jaissle J."/>
            <person name="Johnson S.L."/>
            <person name="Koroleva G.I."/>
            <person name="Ladner J.T."/>
            <person name="Lo C.-C."/>
            <person name="Minogue T.D."/>
            <person name="Munk C."/>
            <person name="Palacios G.F."/>
            <person name="Redden C.L."/>
            <person name="Rosenzweig C.N."/>
            <person name="Scholz M.B."/>
            <person name="Teshima H."/>
            <person name="Xu Y."/>
        </authorList>
    </citation>
    <scope>NUCLEOTIDE SEQUENCE [LARGE SCALE GENOMIC DNA]</scope>
    <source>
        <strain evidence="2">gladioli</strain>
    </source>
</reference>
<dbReference type="AlphaFoldDB" id="A0AAW3EU02"/>
<name>A0AAW3EU02_BURGA</name>
<accession>A0AAW3EU02</accession>
<gene>
    <name evidence="1" type="ORF">DM48_7134</name>
</gene>